<reference evidence="10" key="1">
    <citation type="submission" date="2025-08" db="UniProtKB">
        <authorList>
            <consortium name="RefSeq"/>
        </authorList>
    </citation>
    <scope>IDENTIFICATION</scope>
</reference>
<name>A0A6P3YDZ6_DINQU</name>
<evidence type="ECO:0000256" key="3">
    <source>
        <dbReference type="ARBA" id="ARBA00022989"/>
    </source>
</evidence>
<evidence type="ECO:0000313" key="10">
    <source>
        <dbReference type="RefSeq" id="XP_014489331.1"/>
    </source>
</evidence>
<dbReference type="Pfam" id="PF07738">
    <property type="entry name" value="Sad1_UNC"/>
    <property type="match status" value="1"/>
</dbReference>
<accession>A0A6P3YDZ6</accession>
<dbReference type="Gene3D" id="2.60.120.260">
    <property type="entry name" value="Galactose-binding domain-like"/>
    <property type="match status" value="1"/>
</dbReference>
<keyword evidence="9" id="KW-1185">Reference proteome</keyword>
<evidence type="ECO:0000256" key="2">
    <source>
        <dbReference type="ARBA" id="ARBA00022692"/>
    </source>
</evidence>
<sequence>MNFVLIGQISIQSQSLIRSLIRALLSYVIGEFECSRREEGLEIEIQRRKTAIVLPYHEGSNLVATECPYDIRSRNHRRSYTPGGATSSEKSDTKLTRRNSKVQEENIETIKEKDKERPMTGSVRNNQNTKSVEQKYAGIIPCKVLISDYLYKEKKKNDPWGESGSVCETYKRTDRLWNIYSETDYMCSQTSQYHYEAVPDVLAMPNVSRQFIRKDDNTNNFEYRSVVGYQNQISQRTTVVSEKVTSLFHLSDDISLTCALDSAGRSALNKSMHARQYVYVNSAYADSKSSLNLRQSVRRRLIGKKLIWISVWCLLVLGSSYIIRYLFSPAIHDASKNVTDEFLTVIKMNENESRQVEEKLIDNNVLLNRMEAFEKEQMYQKEYLTNITRILEDYKERQDDLRKEFNDINTDIADKMNISGEPNNIINNELKMIRHELEKLRNFSAKLESSVNNYIKIQVEEILSDYFYYFPFEILKKNITENVLRSCSIEAQAVLNNDSSDSSTRISEEHVRKIVKDILRIYDADRTGKVDYALESAGGEIISTRNTQGYDVKSKVISILGFPLYYRCCNNNPRTVIQMNVMQPGICWAFQNFPGYLLIRLRSIIYVTGFTLEHIPRIIIPSGNMSSAPRNFNVWGLTDENDPKPVIFGDYEFVNSDDNLQYFPVQNTTIDRPYEYVELRIHSNHGQLDYTCLYKFRVHGIPT</sequence>
<dbReference type="GeneID" id="106752274"/>
<dbReference type="GO" id="GO:0043495">
    <property type="term" value="F:protein-membrane adaptor activity"/>
    <property type="evidence" value="ECO:0007669"/>
    <property type="project" value="TreeGrafter"/>
</dbReference>
<evidence type="ECO:0000256" key="6">
    <source>
        <dbReference type="SAM" id="Coils"/>
    </source>
</evidence>
<evidence type="ECO:0000256" key="7">
    <source>
        <dbReference type="SAM" id="MobiDB-lite"/>
    </source>
</evidence>
<dbReference type="InterPro" id="IPR045119">
    <property type="entry name" value="SUN1-5"/>
</dbReference>
<dbReference type="InterPro" id="IPR012919">
    <property type="entry name" value="SUN_dom"/>
</dbReference>
<keyword evidence="4 6" id="KW-0175">Coiled coil</keyword>
<dbReference type="GO" id="GO:0034993">
    <property type="term" value="C:meiotic nuclear membrane microtubule tethering complex"/>
    <property type="evidence" value="ECO:0007669"/>
    <property type="project" value="TreeGrafter"/>
</dbReference>
<evidence type="ECO:0000259" key="8">
    <source>
        <dbReference type="PROSITE" id="PS51469"/>
    </source>
</evidence>
<dbReference type="AlphaFoldDB" id="A0A6P3YDZ6"/>
<feature type="domain" description="SUN" evidence="8">
    <location>
        <begin position="538"/>
        <end position="703"/>
    </location>
</feature>
<keyword evidence="3" id="KW-1133">Transmembrane helix</keyword>
<dbReference type="RefSeq" id="XP_014489331.1">
    <property type="nucleotide sequence ID" value="XM_014633845.1"/>
</dbReference>
<protein>
    <submittedName>
        <fullName evidence="10">Uncharacterized protein LOC106752274 isoform X1</fullName>
    </submittedName>
</protein>
<dbReference type="OrthoDB" id="342281at2759"/>
<gene>
    <name evidence="10" type="primary">LOC106752274</name>
</gene>
<dbReference type="Proteomes" id="UP000515204">
    <property type="component" value="Unplaced"/>
</dbReference>
<keyword evidence="2" id="KW-0812">Transmembrane</keyword>
<evidence type="ECO:0000313" key="9">
    <source>
        <dbReference type="Proteomes" id="UP000515204"/>
    </source>
</evidence>
<comment type="subcellular location">
    <subcellularLocation>
        <location evidence="1">Membrane</location>
    </subcellularLocation>
</comment>
<feature type="compositionally biased region" description="Basic and acidic residues" evidence="7">
    <location>
        <begin position="89"/>
        <end position="118"/>
    </location>
</feature>
<evidence type="ECO:0000256" key="4">
    <source>
        <dbReference type="ARBA" id="ARBA00023054"/>
    </source>
</evidence>
<keyword evidence="5" id="KW-0472">Membrane</keyword>
<dbReference type="PANTHER" id="PTHR12911:SF8">
    <property type="entry name" value="KLAROID PROTEIN-RELATED"/>
    <property type="match status" value="1"/>
</dbReference>
<evidence type="ECO:0000256" key="1">
    <source>
        <dbReference type="ARBA" id="ARBA00004370"/>
    </source>
</evidence>
<feature type="region of interest" description="Disordered" evidence="7">
    <location>
        <begin position="74"/>
        <end position="125"/>
    </location>
</feature>
<feature type="coiled-coil region" evidence="6">
    <location>
        <begin position="356"/>
        <end position="411"/>
    </location>
</feature>
<evidence type="ECO:0000256" key="5">
    <source>
        <dbReference type="ARBA" id="ARBA00023136"/>
    </source>
</evidence>
<organism evidence="9 10">
    <name type="scientific">Dinoponera quadriceps</name>
    <name type="common">South American ant</name>
    <dbReference type="NCBI Taxonomy" id="609295"/>
    <lineage>
        <taxon>Eukaryota</taxon>
        <taxon>Metazoa</taxon>
        <taxon>Ecdysozoa</taxon>
        <taxon>Arthropoda</taxon>
        <taxon>Hexapoda</taxon>
        <taxon>Insecta</taxon>
        <taxon>Pterygota</taxon>
        <taxon>Neoptera</taxon>
        <taxon>Endopterygota</taxon>
        <taxon>Hymenoptera</taxon>
        <taxon>Apocrita</taxon>
        <taxon>Aculeata</taxon>
        <taxon>Formicoidea</taxon>
        <taxon>Formicidae</taxon>
        <taxon>Ponerinae</taxon>
        <taxon>Ponerini</taxon>
        <taxon>Dinoponera</taxon>
    </lineage>
</organism>
<dbReference type="KEGG" id="dqu:106752274"/>
<dbReference type="PROSITE" id="PS51469">
    <property type="entry name" value="SUN"/>
    <property type="match status" value="1"/>
</dbReference>
<dbReference type="FunFam" id="2.60.120.260:FF:000009">
    <property type="entry name" value="SUN domain-containing protein 1 isoform X1"/>
    <property type="match status" value="1"/>
</dbReference>
<proteinExistence type="predicted"/>
<dbReference type="PANTHER" id="PTHR12911">
    <property type="entry name" value="SAD1/UNC-84-LIKE PROTEIN-RELATED"/>
    <property type="match status" value="1"/>
</dbReference>